<dbReference type="EMBL" id="JAYMGO010000024">
    <property type="protein sequence ID" value="KAL1248477.1"/>
    <property type="molecule type" value="Genomic_DNA"/>
</dbReference>
<evidence type="ECO:0000313" key="2">
    <source>
        <dbReference type="Proteomes" id="UP001558613"/>
    </source>
</evidence>
<dbReference type="Proteomes" id="UP001558613">
    <property type="component" value="Unassembled WGS sequence"/>
</dbReference>
<name>A0ABR3L6I2_9TELE</name>
<organism evidence="1 2">
    <name type="scientific">Cirrhinus molitorella</name>
    <name type="common">mud carp</name>
    <dbReference type="NCBI Taxonomy" id="172907"/>
    <lineage>
        <taxon>Eukaryota</taxon>
        <taxon>Metazoa</taxon>
        <taxon>Chordata</taxon>
        <taxon>Craniata</taxon>
        <taxon>Vertebrata</taxon>
        <taxon>Euteleostomi</taxon>
        <taxon>Actinopterygii</taxon>
        <taxon>Neopterygii</taxon>
        <taxon>Teleostei</taxon>
        <taxon>Ostariophysi</taxon>
        <taxon>Cypriniformes</taxon>
        <taxon>Cyprinidae</taxon>
        <taxon>Labeoninae</taxon>
        <taxon>Labeonini</taxon>
        <taxon>Cirrhinus</taxon>
    </lineage>
</organism>
<proteinExistence type="predicted"/>
<comment type="caution">
    <text evidence="1">The sequence shown here is derived from an EMBL/GenBank/DDBJ whole genome shotgun (WGS) entry which is preliminary data.</text>
</comment>
<sequence length="129" mass="14665">MTSPVVMVIHKHQGCVTKHQSPALTPGPKNKKNLHLNRGKLTQKHVKIYTDVVINHTCASGGGERRHSTCGSYFNATREEFPSVRYSATDFNDDKCTSRGGNIENYRDIYQHHLLLCCWKMSRLTDSDF</sequence>
<evidence type="ECO:0000313" key="1">
    <source>
        <dbReference type="EMBL" id="KAL1248477.1"/>
    </source>
</evidence>
<reference evidence="1 2" key="1">
    <citation type="submission" date="2023-09" db="EMBL/GenBank/DDBJ databases">
        <authorList>
            <person name="Wang M."/>
        </authorList>
    </citation>
    <scope>NUCLEOTIDE SEQUENCE [LARGE SCALE GENOMIC DNA]</scope>
    <source>
        <strain evidence="1">GT-2023</strain>
        <tissue evidence="1">Liver</tissue>
    </source>
</reference>
<dbReference type="InterPro" id="IPR017853">
    <property type="entry name" value="GH"/>
</dbReference>
<gene>
    <name evidence="1" type="ORF">QQF64_021795</name>
</gene>
<keyword evidence="2" id="KW-1185">Reference proteome</keyword>
<dbReference type="SUPFAM" id="SSF51445">
    <property type="entry name" value="(Trans)glycosidases"/>
    <property type="match status" value="1"/>
</dbReference>
<accession>A0ABR3L6I2</accession>
<dbReference type="Gene3D" id="3.20.20.80">
    <property type="entry name" value="Glycosidases"/>
    <property type="match status" value="1"/>
</dbReference>
<protein>
    <submittedName>
        <fullName evidence="1">Uncharacterized protein</fullName>
    </submittedName>
</protein>